<comment type="function">
    <text evidence="7 8">Plays a role in the regulation of phosphate uptake.</text>
</comment>
<dbReference type="GO" id="GO:0045936">
    <property type="term" value="P:negative regulation of phosphate metabolic process"/>
    <property type="evidence" value="ECO:0007669"/>
    <property type="project" value="InterPro"/>
</dbReference>
<keyword evidence="4 8" id="KW-0813">Transport</keyword>
<evidence type="ECO:0000259" key="9">
    <source>
        <dbReference type="Pfam" id="PF01895"/>
    </source>
</evidence>
<dbReference type="Proteomes" id="UP001143400">
    <property type="component" value="Unassembled WGS sequence"/>
</dbReference>
<dbReference type="GO" id="GO:0005737">
    <property type="term" value="C:cytoplasm"/>
    <property type="evidence" value="ECO:0007669"/>
    <property type="project" value="UniProtKB-SubCell"/>
</dbReference>
<evidence type="ECO:0000256" key="6">
    <source>
        <dbReference type="ARBA" id="ARBA00022592"/>
    </source>
</evidence>
<sequence length="237" mass="26437">MAMTDHIVSSFDADLQTLGDKLAEMGGLCEKLVGESIEALLRRDIPLAKRVIEWDRSIDRLQHEIEENGILTIAKRAPVAIDLREVVAALRIANDLERIGDLAKNIAKRVVALEGQFQPPKLAGGVAHIADLTLAQLKEVLDAYTQRDERRAMEVWKRDGDIDALYNSLFRELLTYMMEDPRNIGFCAHLLFCAKNIERIGDHATNVAETVYYLVHGEAVTDERPKGDLAGAAISYD</sequence>
<protein>
    <recommendedName>
        <fullName evidence="8">Phosphate-specific transport system accessory protein PhoU</fullName>
    </recommendedName>
</protein>
<evidence type="ECO:0000256" key="7">
    <source>
        <dbReference type="ARBA" id="ARBA00056181"/>
    </source>
</evidence>
<gene>
    <name evidence="10" type="primary">phoU</name>
    <name evidence="10" type="ORF">GCM10008170_10680</name>
</gene>
<evidence type="ECO:0000256" key="1">
    <source>
        <dbReference type="ARBA" id="ARBA00004496"/>
    </source>
</evidence>
<dbReference type="PANTHER" id="PTHR42930">
    <property type="entry name" value="PHOSPHATE-SPECIFIC TRANSPORT SYSTEM ACCESSORY PROTEIN PHOU"/>
    <property type="match status" value="1"/>
</dbReference>
<dbReference type="EMBL" id="BSFF01000001">
    <property type="protein sequence ID" value="GLK55049.1"/>
    <property type="molecule type" value="Genomic_DNA"/>
</dbReference>
<name>A0A9W6MRD7_9HYPH</name>
<dbReference type="AlphaFoldDB" id="A0A9W6MRD7"/>
<proteinExistence type="inferred from homology"/>
<evidence type="ECO:0000256" key="5">
    <source>
        <dbReference type="ARBA" id="ARBA00022490"/>
    </source>
</evidence>
<organism evidence="10 11">
    <name type="scientific">Methylopila capsulata</name>
    <dbReference type="NCBI Taxonomy" id="61654"/>
    <lineage>
        <taxon>Bacteria</taxon>
        <taxon>Pseudomonadati</taxon>
        <taxon>Pseudomonadota</taxon>
        <taxon>Alphaproteobacteria</taxon>
        <taxon>Hyphomicrobiales</taxon>
        <taxon>Methylopilaceae</taxon>
        <taxon>Methylopila</taxon>
    </lineage>
</organism>
<reference evidence="10" key="1">
    <citation type="journal article" date="2014" name="Int. J. Syst. Evol. Microbiol.">
        <title>Complete genome sequence of Corynebacterium casei LMG S-19264T (=DSM 44701T), isolated from a smear-ripened cheese.</title>
        <authorList>
            <consortium name="US DOE Joint Genome Institute (JGI-PGF)"/>
            <person name="Walter F."/>
            <person name="Albersmeier A."/>
            <person name="Kalinowski J."/>
            <person name="Ruckert C."/>
        </authorList>
    </citation>
    <scope>NUCLEOTIDE SEQUENCE</scope>
    <source>
        <strain evidence="10">VKM B-1606</strain>
    </source>
</reference>
<evidence type="ECO:0000256" key="4">
    <source>
        <dbReference type="ARBA" id="ARBA00022448"/>
    </source>
</evidence>
<keyword evidence="6 8" id="KW-0592">Phosphate transport</keyword>
<evidence type="ECO:0000313" key="11">
    <source>
        <dbReference type="Proteomes" id="UP001143400"/>
    </source>
</evidence>
<evidence type="ECO:0000256" key="8">
    <source>
        <dbReference type="PIRNR" id="PIRNR003107"/>
    </source>
</evidence>
<dbReference type="InterPro" id="IPR038078">
    <property type="entry name" value="PhoU-like_sf"/>
</dbReference>
<feature type="domain" description="PhoU" evidence="9">
    <location>
        <begin position="127"/>
        <end position="211"/>
    </location>
</feature>
<dbReference type="Pfam" id="PF01895">
    <property type="entry name" value="PhoU"/>
    <property type="match status" value="2"/>
</dbReference>
<comment type="subcellular location">
    <subcellularLocation>
        <location evidence="1 8">Cytoplasm</location>
    </subcellularLocation>
</comment>
<dbReference type="InterPro" id="IPR028366">
    <property type="entry name" value="PhoU"/>
</dbReference>
<evidence type="ECO:0000256" key="2">
    <source>
        <dbReference type="ARBA" id="ARBA00008107"/>
    </source>
</evidence>
<evidence type="ECO:0000256" key="3">
    <source>
        <dbReference type="ARBA" id="ARBA00011738"/>
    </source>
</evidence>
<dbReference type="GO" id="GO:0006817">
    <property type="term" value="P:phosphate ion transport"/>
    <property type="evidence" value="ECO:0007669"/>
    <property type="project" value="UniProtKB-KW"/>
</dbReference>
<evidence type="ECO:0000313" key="10">
    <source>
        <dbReference type="EMBL" id="GLK55049.1"/>
    </source>
</evidence>
<dbReference type="Gene3D" id="1.20.58.220">
    <property type="entry name" value="Phosphate transport system protein phou homolog 2, domain 2"/>
    <property type="match status" value="1"/>
</dbReference>
<accession>A0A9W6MRD7</accession>
<dbReference type="SUPFAM" id="SSF109755">
    <property type="entry name" value="PhoU-like"/>
    <property type="match status" value="1"/>
</dbReference>
<comment type="caution">
    <text evidence="10">The sequence shown here is derived from an EMBL/GenBank/DDBJ whole genome shotgun (WGS) entry which is preliminary data.</text>
</comment>
<dbReference type="NCBIfam" id="TIGR02135">
    <property type="entry name" value="phoU_full"/>
    <property type="match status" value="1"/>
</dbReference>
<keyword evidence="5 8" id="KW-0963">Cytoplasm</keyword>
<dbReference type="GO" id="GO:0030643">
    <property type="term" value="P:intracellular phosphate ion homeostasis"/>
    <property type="evidence" value="ECO:0007669"/>
    <property type="project" value="InterPro"/>
</dbReference>
<dbReference type="FunFam" id="1.20.58.220:FF:000004">
    <property type="entry name" value="Phosphate-specific transport system accessory protein PhoU"/>
    <property type="match status" value="1"/>
</dbReference>
<feature type="domain" description="PhoU" evidence="9">
    <location>
        <begin position="22"/>
        <end position="110"/>
    </location>
</feature>
<dbReference type="PIRSF" id="PIRSF003107">
    <property type="entry name" value="PhoU"/>
    <property type="match status" value="1"/>
</dbReference>
<comment type="similarity">
    <text evidence="2 8">Belongs to the PhoU family.</text>
</comment>
<dbReference type="PANTHER" id="PTHR42930:SF3">
    <property type="entry name" value="PHOSPHATE-SPECIFIC TRANSPORT SYSTEM ACCESSORY PROTEIN PHOU"/>
    <property type="match status" value="1"/>
</dbReference>
<dbReference type="InterPro" id="IPR026022">
    <property type="entry name" value="PhoU_dom"/>
</dbReference>
<comment type="subunit">
    <text evidence="3 8">Homodimer.</text>
</comment>
<reference evidence="10" key="2">
    <citation type="submission" date="2023-01" db="EMBL/GenBank/DDBJ databases">
        <authorList>
            <person name="Sun Q."/>
            <person name="Evtushenko L."/>
        </authorList>
    </citation>
    <scope>NUCLEOTIDE SEQUENCE</scope>
    <source>
        <strain evidence="10">VKM B-1606</strain>
    </source>
</reference>